<accession>A0A3Q0ENV1</accession>
<proteinExistence type="predicted"/>
<keyword evidence="1" id="KW-1185">Reference proteome</keyword>
<evidence type="ECO:0000313" key="2">
    <source>
        <dbReference type="RefSeq" id="XP_022632756.1"/>
    </source>
</evidence>
<dbReference type="Proteomes" id="UP000087766">
    <property type="component" value="Unplaced"/>
</dbReference>
<organism evidence="1 2">
    <name type="scientific">Vigna radiata var. radiata</name>
    <name type="common">Mung bean</name>
    <name type="synonym">Phaseolus aureus</name>
    <dbReference type="NCBI Taxonomy" id="3916"/>
    <lineage>
        <taxon>Eukaryota</taxon>
        <taxon>Viridiplantae</taxon>
        <taxon>Streptophyta</taxon>
        <taxon>Embryophyta</taxon>
        <taxon>Tracheophyta</taxon>
        <taxon>Spermatophyta</taxon>
        <taxon>Magnoliopsida</taxon>
        <taxon>eudicotyledons</taxon>
        <taxon>Gunneridae</taxon>
        <taxon>Pentapetalae</taxon>
        <taxon>rosids</taxon>
        <taxon>fabids</taxon>
        <taxon>Fabales</taxon>
        <taxon>Fabaceae</taxon>
        <taxon>Papilionoideae</taxon>
        <taxon>50 kb inversion clade</taxon>
        <taxon>NPAAA clade</taxon>
        <taxon>indigoferoid/millettioid clade</taxon>
        <taxon>Phaseoleae</taxon>
        <taxon>Vigna</taxon>
    </lineage>
</organism>
<gene>
    <name evidence="2" type="primary">LOC111240932</name>
</gene>
<dbReference type="RefSeq" id="XP_022632756.1">
    <property type="nucleotide sequence ID" value="XM_022777035.1"/>
</dbReference>
<name>A0A3Q0ENV1_VIGRR</name>
<evidence type="ECO:0000313" key="1">
    <source>
        <dbReference type="Proteomes" id="UP000087766"/>
    </source>
</evidence>
<reference evidence="2" key="1">
    <citation type="submission" date="2025-08" db="UniProtKB">
        <authorList>
            <consortium name="RefSeq"/>
        </authorList>
    </citation>
    <scope>IDENTIFICATION</scope>
    <source>
        <tissue evidence="2">Leaf</tissue>
    </source>
</reference>
<dbReference type="OrthoDB" id="1435174at2759"/>
<protein>
    <submittedName>
        <fullName evidence="2">Uncharacterized protein LOC111240932</fullName>
    </submittedName>
</protein>
<sequence length="158" mass="18553">MVNTRMEARLDVVDKTLQDLIQDRDKQENQSHERFQRLEDMIRGLATMVETLSCSATKGETASVINVGQGSRWEEESSQHLSSSKWRKLDIPVFAGAEAYGWTNRLERYFRLKEVREEERMQAVIVALEGRALNWFQWWETCNPNPTWDAFKMAVVRR</sequence>
<dbReference type="AlphaFoldDB" id="A0A3Q0ENV1"/>
<dbReference type="GeneID" id="111240932"/>
<dbReference type="KEGG" id="vra:111240932"/>